<accession>A0AAV8YB09</accession>
<dbReference type="EC" id="2.3.2.26" evidence="2"/>
<proteinExistence type="predicted"/>
<sequence>MDPSLHASMPHIKIQLHLLWNVEIIQIMLGNYLSELVVGTEAPFQNLSPTQNSFSGASFFKKVLENRSSKSATQKTYRALGSPEVHRVVLICSLYHTALNTLTQLQLDILTGLCYQNTMLYDLWLFLCSLGPNCGMKAFLDHLAFNTKCSAPEFQMLQLFADCMAHYVTILDDMEMYEQQNPFKLNDFVVMSNFLNAFLYKAVLGNLFDFKTIQSNPLFQSLHTLLMLLYRRDCRRNYTPAGHWLVKDIKVSAFMADLEKGRRAPQLLLQTMPHIIPHEDRVRLFREVHSERENYARSNGIGVRLSSVYPDYCTQVGVCVF</sequence>
<comment type="catalytic activity">
    <reaction evidence="1">
        <text>S-ubiquitinyl-[E2 ubiquitin-conjugating enzyme]-L-cysteine + [acceptor protein]-L-lysine = [E2 ubiquitin-conjugating enzyme]-L-cysteine + N(6)-ubiquitinyl-[acceptor protein]-L-lysine.</text>
        <dbReference type="EC" id="2.3.2.26"/>
    </reaction>
</comment>
<dbReference type="AlphaFoldDB" id="A0AAV8YB09"/>
<keyword evidence="3" id="KW-0808">Transferase</keyword>
<dbReference type="Proteomes" id="UP001162162">
    <property type="component" value="Unassembled WGS sequence"/>
</dbReference>
<name>A0AAV8YB09_9CUCU</name>
<dbReference type="PANTHER" id="PTHR45700">
    <property type="entry name" value="UBIQUITIN-PROTEIN LIGASE E3C"/>
    <property type="match status" value="1"/>
</dbReference>
<evidence type="ECO:0000313" key="5">
    <source>
        <dbReference type="Proteomes" id="UP001162162"/>
    </source>
</evidence>
<comment type="caution">
    <text evidence="4">The sequence shown here is derived from an EMBL/GenBank/DDBJ whole genome shotgun (WGS) entry which is preliminary data.</text>
</comment>
<organism evidence="4 5">
    <name type="scientific">Aromia moschata</name>
    <dbReference type="NCBI Taxonomy" id="1265417"/>
    <lineage>
        <taxon>Eukaryota</taxon>
        <taxon>Metazoa</taxon>
        <taxon>Ecdysozoa</taxon>
        <taxon>Arthropoda</taxon>
        <taxon>Hexapoda</taxon>
        <taxon>Insecta</taxon>
        <taxon>Pterygota</taxon>
        <taxon>Neoptera</taxon>
        <taxon>Endopterygota</taxon>
        <taxon>Coleoptera</taxon>
        <taxon>Polyphaga</taxon>
        <taxon>Cucujiformia</taxon>
        <taxon>Chrysomeloidea</taxon>
        <taxon>Cerambycidae</taxon>
        <taxon>Cerambycinae</taxon>
        <taxon>Callichromatini</taxon>
        <taxon>Aromia</taxon>
    </lineage>
</organism>
<evidence type="ECO:0000313" key="4">
    <source>
        <dbReference type="EMBL" id="KAJ8948179.1"/>
    </source>
</evidence>
<protein>
    <recommendedName>
        <fullName evidence="2">HECT-type E3 ubiquitin transferase</fullName>
        <ecNumber evidence="2">2.3.2.26</ecNumber>
    </recommendedName>
</protein>
<dbReference type="EMBL" id="JAPWTK010000142">
    <property type="protein sequence ID" value="KAJ8948179.1"/>
    <property type="molecule type" value="Genomic_DNA"/>
</dbReference>
<evidence type="ECO:0000256" key="2">
    <source>
        <dbReference type="ARBA" id="ARBA00012485"/>
    </source>
</evidence>
<gene>
    <name evidence="4" type="ORF">NQ318_010452</name>
</gene>
<reference evidence="4" key="1">
    <citation type="journal article" date="2023" name="Insect Mol. Biol.">
        <title>Genome sequencing provides insights into the evolution of gene families encoding plant cell wall-degrading enzymes in longhorned beetles.</title>
        <authorList>
            <person name="Shin N.R."/>
            <person name="Okamura Y."/>
            <person name="Kirsch R."/>
            <person name="Pauchet Y."/>
        </authorList>
    </citation>
    <scope>NUCLEOTIDE SEQUENCE</scope>
    <source>
        <strain evidence="4">AMC_N1</strain>
    </source>
</reference>
<keyword evidence="5" id="KW-1185">Reference proteome</keyword>
<evidence type="ECO:0000256" key="1">
    <source>
        <dbReference type="ARBA" id="ARBA00000885"/>
    </source>
</evidence>
<dbReference type="GO" id="GO:0000209">
    <property type="term" value="P:protein polyubiquitination"/>
    <property type="evidence" value="ECO:0007669"/>
    <property type="project" value="InterPro"/>
</dbReference>
<dbReference type="GO" id="GO:0006511">
    <property type="term" value="P:ubiquitin-dependent protein catabolic process"/>
    <property type="evidence" value="ECO:0007669"/>
    <property type="project" value="TreeGrafter"/>
</dbReference>
<evidence type="ECO:0000256" key="3">
    <source>
        <dbReference type="ARBA" id="ARBA00022679"/>
    </source>
</evidence>
<dbReference type="GO" id="GO:0061630">
    <property type="term" value="F:ubiquitin protein ligase activity"/>
    <property type="evidence" value="ECO:0007669"/>
    <property type="project" value="UniProtKB-EC"/>
</dbReference>
<dbReference type="InterPro" id="IPR044611">
    <property type="entry name" value="E3A/B/C-like"/>
</dbReference>
<dbReference type="PANTHER" id="PTHR45700:SF3">
    <property type="entry name" value="UBIQUITIN-PROTEIN LIGASE E3B"/>
    <property type="match status" value="1"/>
</dbReference>